<dbReference type="GO" id="GO:0003677">
    <property type="term" value="F:DNA binding"/>
    <property type="evidence" value="ECO:0007669"/>
    <property type="project" value="UniProtKB-KW"/>
</dbReference>
<dbReference type="Gene3D" id="1.10.10.10">
    <property type="entry name" value="Winged helix-like DNA-binding domain superfamily/Winged helix DNA-binding domain"/>
    <property type="match status" value="1"/>
</dbReference>
<protein>
    <submittedName>
        <fullName evidence="6">HTH-type transcriptional regulator GltC</fullName>
    </submittedName>
</protein>
<accession>A0A2U3N0B3</accession>
<reference evidence="7" key="1">
    <citation type="submission" date="2018-03" db="EMBL/GenBank/DDBJ databases">
        <authorList>
            <person name="Blom J."/>
        </authorList>
    </citation>
    <scope>NUCLEOTIDE SEQUENCE [LARGE SCALE GENOMIC DNA]</scope>
    <source>
        <strain evidence="7">KPC-SM-21</strain>
    </source>
</reference>
<keyword evidence="2" id="KW-0805">Transcription regulation</keyword>
<sequence length="312" mass="34829">MDDPNMEIDEEITLKKIQIFLAFMRNGNLTKAANEMQMSNVSIHKALHSLEAALKCSLFKNEGRNLIPLKSAYVLEEHSQKIVRDIIVAVEKTREAAGFAAKVLNLGSLYSLTVNTLPSIISGLKIRRGELDIQLLLNSNFDLVKKLKANELDAIIVALNDSTIDSAFEYLPMFSDDIFLAVHKDSPYAHLPEIDLSIVKDETFITLTKGFATHNDSDIIFKKAGFDPNIALQVSDIFTLISMVSSGVGMALLPGRISSVYESSVKLIPLQAKYHIQQEIGLIFLKHRERDPNLLALIAECRMFSKHYLPAK</sequence>
<dbReference type="PROSITE" id="PS50931">
    <property type="entry name" value="HTH_LYSR"/>
    <property type="match status" value="1"/>
</dbReference>
<dbReference type="Pfam" id="PF03466">
    <property type="entry name" value="LysR_substrate"/>
    <property type="match status" value="1"/>
</dbReference>
<keyword evidence="4" id="KW-0804">Transcription</keyword>
<evidence type="ECO:0000259" key="5">
    <source>
        <dbReference type="PROSITE" id="PS50931"/>
    </source>
</evidence>
<dbReference type="GO" id="GO:0032993">
    <property type="term" value="C:protein-DNA complex"/>
    <property type="evidence" value="ECO:0007669"/>
    <property type="project" value="TreeGrafter"/>
</dbReference>
<dbReference type="Proteomes" id="UP000245974">
    <property type="component" value="Unassembled WGS sequence"/>
</dbReference>
<dbReference type="InterPro" id="IPR005119">
    <property type="entry name" value="LysR_subst-bd"/>
</dbReference>
<keyword evidence="7" id="KW-1185">Reference proteome</keyword>
<dbReference type="Pfam" id="PF00126">
    <property type="entry name" value="HTH_1"/>
    <property type="match status" value="1"/>
</dbReference>
<evidence type="ECO:0000313" key="7">
    <source>
        <dbReference type="Proteomes" id="UP000245974"/>
    </source>
</evidence>
<dbReference type="Gene3D" id="3.40.190.290">
    <property type="match status" value="1"/>
</dbReference>
<organism evidence="6 7">
    <name type="scientific">Acinetobacter stercoris</name>
    <dbReference type="NCBI Taxonomy" id="2126983"/>
    <lineage>
        <taxon>Bacteria</taxon>
        <taxon>Pseudomonadati</taxon>
        <taxon>Pseudomonadota</taxon>
        <taxon>Gammaproteobacteria</taxon>
        <taxon>Moraxellales</taxon>
        <taxon>Moraxellaceae</taxon>
        <taxon>Acinetobacter</taxon>
    </lineage>
</organism>
<dbReference type="SUPFAM" id="SSF53850">
    <property type="entry name" value="Periplasmic binding protein-like II"/>
    <property type="match status" value="1"/>
</dbReference>
<evidence type="ECO:0000313" key="6">
    <source>
        <dbReference type="EMBL" id="SPL71120.1"/>
    </source>
</evidence>
<comment type="similarity">
    <text evidence="1">Belongs to the LysR transcriptional regulatory family.</text>
</comment>
<dbReference type="InterPro" id="IPR000847">
    <property type="entry name" value="LysR_HTH_N"/>
</dbReference>
<dbReference type="AlphaFoldDB" id="A0A2U3N0B3"/>
<dbReference type="SUPFAM" id="SSF46785">
    <property type="entry name" value="Winged helix' DNA-binding domain"/>
    <property type="match status" value="1"/>
</dbReference>
<name>A0A2U3N0B3_9GAMM</name>
<evidence type="ECO:0000256" key="3">
    <source>
        <dbReference type="ARBA" id="ARBA00023125"/>
    </source>
</evidence>
<feature type="domain" description="HTH lysR-type" evidence="5">
    <location>
        <begin position="12"/>
        <end position="69"/>
    </location>
</feature>
<dbReference type="PANTHER" id="PTHR30346">
    <property type="entry name" value="TRANSCRIPTIONAL DUAL REGULATOR HCAR-RELATED"/>
    <property type="match status" value="1"/>
</dbReference>
<evidence type="ECO:0000256" key="1">
    <source>
        <dbReference type="ARBA" id="ARBA00009437"/>
    </source>
</evidence>
<dbReference type="EMBL" id="OOGT01000108">
    <property type="protein sequence ID" value="SPL71120.1"/>
    <property type="molecule type" value="Genomic_DNA"/>
</dbReference>
<proteinExistence type="inferred from homology"/>
<dbReference type="InParanoid" id="A0A2U3N0B3"/>
<keyword evidence="3" id="KW-0238">DNA-binding</keyword>
<dbReference type="InterPro" id="IPR036388">
    <property type="entry name" value="WH-like_DNA-bd_sf"/>
</dbReference>
<dbReference type="PANTHER" id="PTHR30346:SF0">
    <property type="entry name" value="HCA OPERON TRANSCRIPTIONAL ACTIVATOR HCAR"/>
    <property type="match status" value="1"/>
</dbReference>
<dbReference type="GO" id="GO:0003700">
    <property type="term" value="F:DNA-binding transcription factor activity"/>
    <property type="evidence" value="ECO:0007669"/>
    <property type="project" value="InterPro"/>
</dbReference>
<gene>
    <name evidence="6" type="primary">gltC_2</name>
    <name evidence="6" type="ORF">KPC_2298</name>
</gene>
<evidence type="ECO:0000256" key="2">
    <source>
        <dbReference type="ARBA" id="ARBA00023015"/>
    </source>
</evidence>
<dbReference type="InterPro" id="IPR036390">
    <property type="entry name" value="WH_DNA-bd_sf"/>
</dbReference>
<evidence type="ECO:0000256" key="4">
    <source>
        <dbReference type="ARBA" id="ARBA00023163"/>
    </source>
</evidence>